<name>A0A0M9GNX1_9HYPH</name>
<accession>A0A0M9GNX1</accession>
<evidence type="ECO:0000313" key="4">
    <source>
        <dbReference type="Proteomes" id="UP000038011"/>
    </source>
</evidence>
<dbReference type="Gene3D" id="3.30.360.10">
    <property type="entry name" value="Dihydrodipicolinate Reductase, domain 2"/>
    <property type="match status" value="1"/>
</dbReference>
<sequence length="335" mass="37511">MIKVACTGAGYFSRFHYDAWSRIDDVTIVGAMSRSKESAAETGYTPFDDLAEMLSSTKPDLLDIITPPPTHLDFIKTALAHGIKTIICQKPFCNNIDEAAEAIALAEQHGARIVVHENFRFQPWYRVIKKALNEGRIGDLHQITFRMRTGDGQGPRAYLDRQPYFQEMPRLLIHETGVHWIDTFRFLMGDPVGIYADLRKMNPVIAGEDAGYMIMDYADGKRAILDGNRNLDHCAENHRTTLGECIVEGTKGTLFLKGDGVVSFREFGSTDIETIMPKQDRPGFGGDCVFALQSHVVDAIKNGAALENTAQDYMRVLELEAAAYKSDDEKRRIEV</sequence>
<dbReference type="PANTHER" id="PTHR43708:SF8">
    <property type="entry name" value="OXIDOREDUCTASE"/>
    <property type="match status" value="1"/>
</dbReference>
<dbReference type="Pfam" id="PF01408">
    <property type="entry name" value="GFO_IDH_MocA"/>
    <property type="match status" value="1"/>
</dbReference>
<feature type="domain" description="GFO/IDH/MocA-like oxidoreductase" evidence="2">
    <location>
        <begin position="125"/>
        <end position="254"/>
    </location>
</feature>
<dbReference type="RefSeq" id="WP_053997953.1">
    <property type="nucleotide sequence ID" value="NZ_JXMU01000003.1"/>
</dbReference>
<dbReference type="SUPFAM" id="SSF55347">
    <property type="entry name" value="Glyceraldehyde-3-phosphate dehydrogenase-like, C-terminal domain"/>
    <property type="match status" value="1"/>
</dbReference>
<dbReference type="Gene3D" id="3.40.50.720">
    <property type="entry name" value="NAD(P)-binding Rossmann-like Domain"/>
    <property type="match status" value="1"/>
</dbReference>
<gene>
    <name evidence="3" type="ORF">SU32_03510</name>
</gene>
<feature type="domain" description="Gfo/Idh/MocA-like oxidoreductase N-terminal" evidence="1">
    <location>
        <begin position="2"/>
        <end position="115"/>
    </location>
</feature>
<evidence type="ECO:0000259" key="1">
    <source>
        <dbReference type="Pfam" id="PF01408"/>
    </source>
</evidence>
<dbReference type="PANTHER" id="PTHR43708">
    <property type="entry name" value="CONSERVED EXPRESSED OXIDOREDUCTASE (EUROFUNG)"/>
    <property type="match status" value="1"/>
</dbReference>
<reference evidence="3 4" key="1">
    <citation type="submission" date="2015-01" db="EMBL/GenBank/DDBJ databases">
        <title>Ahrensia donghaiensis sp. nov., a novel dimethylsulphoniopropionate-cleavage bacterium isolated from seawater and emended descriptions of the genus Ahrensia and Ahrensia kielensis.</title>
        <authorList>
            <person name="Liu J."/>
        </authorList>
    </citation>
    <scope>NUCLEOTIDE SEQUENCE [LARGE SCALE GENOMIC DNA]</scope>
    <source>
        <strain evidence="3 4">LZD062</strain>
    </source>
</reference>
<dbReference type="SUPFAM" id="SSF51735">
    <property type="entry name" value="NAD(P)-binding Rossmann-fold domains"/>
    <property type="match status" value="1"/>
</dbReference>
<evidence type="ECO:0000259" key="2">
    <source>
        <dbReference type="Pfam" id="PF22725"/>
    </source>
</evidence>
<keyword evidence="4" id="KW-1185">Reference proteome</keyword>
<comment type="caution">
    <text evidence="3">The sequence shown here is derived from an EMBL/GenBank/DDBJ whole genome shotgun (WGS) entry which is preliminary data.</text>
</comment>
<dbReference type="GO" id="GO:0000166">
    <property type="term" value="F:nucleotide binding"/>
    <property type="evidence" value="ECO:0007669"/>
    <property type="project" value="InterPro"/>
</dbReference>
<dbReference type="Pfam" id="PF22725">
    <property type="entry name" value="GFO_IDH_MocA_C3"/>
    <property type="match status" value="1"/>
</dbReference>
<dbReference type="Proteomes" id="UP000038011">
    <property type="component" value="Unassembled WGS sequence"/>
</dbReference>
<dbReference type="EMBL" id="JXMU01000003">
    <property type="protein sequence ID" value="KPB02337.1"/>
    <property type="molecule type" value="Genomic_DNA"/>
</dbReference>
<protein>
    <submittedName>
        <fullName evidence="3">Dehydrogenase</fullName>
    </submittedName>
</protein>
<dbReference type="AlphaFoldDB" id="A0A0M9GNX1"/>
<dbReference type="InterPro" id="IPR000683">
    <property type="entry name" value="Gfo/Idh/MocA-like_OxRdtase_N"/>
</dbReference>
<dbReference type="InterPro" id="IPR055170">
    <property type="entry name" value="GFO_IDH_MocA-like_dom"/>
</dbReference>
<dbReference type="PATRIC" id="fig|1514904.3.peg.2412"/>
<organism evidence="3 4">
    <name type="scientific">Ahrensia marina</name>
    <dbReference type="NCBI Taxonomy" id="1514904"/>
    <lineage>
        <taxon>Bacteria</taxon>
        <taxon>Pseudomonadati</taxon>
        <taxon>Pseudomonadota</taxon>
        <taxon>Alphaproteobacteria</taxon>
        <taxon>Hyphomicrobiales</taxon>
        <taxon>Ahrensiaceae</taxon>
        <taxon>Ahrensia</taxon>
    </lineage>
</organism>
<evidence type="ECO:0000313" key="3">
    <source>
        <dbReference type="EMBL" id="KPB02337.1"/>
    </source>
</evidence>
<proteinExistence type="predicted"/>
<dbReference type="InterPro" id="IPR051317">
    <property type="entry name" value="Gfo/Idh/MocA_oxidoreduct"/>
</dbReference>
<dbReference type="InterPro" id="IPR036291">
    <property type="entry name" value="NAD(P)-bd_dom_sf"/>
</dbReference>
<dbReference type="STRING" id="1514904.SU32_03510"/>
<dbReference type="OrthoDB" id="9792935at2"/>